<keyword evidence="1 4" id="KW-0808">Transferase</keyword>
<evidence type="ECO:0000313" key="5">
    <source>
        <dbReference type="Proteomes" id="UP001597295"/>
    </source>
</evidence>
<dbReference type="CDD" id="cd04301">
    <property type="entry name" value="NAT_SF"/>
    <property type="match status" value="1"/>
</dbReference>
<protein>
    <submittedName>
        <fullName evidence="4">GNAT family N-acetyltransferase</fullName>
        <ecNumber evidence="4">2.3.-.-</ecNumber>
    </submittedName>
</protein>
<evidence type="ECO:0000256" key="2">
    <source>
        <dbReference type="ARBA" id="ARBA00023315"/>
    </source>
</evidence>
<keyword evidence="5" id="KW-1185">Reference proteome</keyword>
<dbReference type="EMBL" id="JBHUIP010000005">
    <property type="protein sequence ID" value="MFD2262679.1"/>
    <property type="molecule type" value="Genomic_DNA"/>
</dbReference>
<dbReference type="PANTHER" id="PTHR43877:SF2">
    <property type="entry name" value="AMINOALKYLPHOSPHONATE N-ACETYLTRANSFERASE-RELATED"/>
    <property type="match status" value="1"/>
</dbReference>
<feature type="domain" description="N-acetyltransferase" evidence="3">
    <location>
        <begin position="1"/>
        <end position="149"/>
    </location>
</feature>
<proteinExistence type="predicted"/>
<dbReference type="InterPro" id="IPR016181">
    <property type="entry name" value="Acyl_CoA_acyltransferase"/>
</dbReference>
<keyword evidence="2 4" id="KW-0012">Acyltransferase</keyword>
<dbReference type="PANTHER" id="PTHR43877">
    <property type="entry name" value="AMINOALKYLPHOSPHONATE N-ACETYLTRANSFERASE-RELATED-RELATED"/>
    <property type="match status" value="1"/>
</dbReference>
<organism evidence="4 5">
    <name type="scientific">Lacibacterium aquatile</name>
    <dbReference type="NCBI Taxonomy" id="1168082"/>
    <lineage>
        <taxon>Bacteria</taxon>
        <taxon>Pseudomonadati</taxon>
        <taxon>Pseudomonadota</taxon>
        <taxon>Alphaproteobacteria</taxon>
        <taxon>Rhodospirillales</taxon>
        <taxon>Rhodospirillaceae</taxon>
    </lineage>
</organism>
<comment type="caution">
    <text evidence="4">The sequence shown here is derived from an EMBL/GenBank/DDBJ whole genome shotgun (WGS) entry which is preliminary data.</text>
</comment>
<name>A0ABW5DS25_9PROT</name>
<dbReference type="EC" id="2.3.-.-" evidence="4"/>
<dbReference type="RefSeq" id="WP_379875643.1">
    <property type="nucleotide sequence ID" value="NZ_JBHUIP010000005.1"/>
</dbReference>
<gene>
    <name evidence="4" type="ORF">ACFSM5_07250</name>
</gene>
<evidence type="ECO:0000259" key="3">
    <source>
        <dbReference type="PROSITE" id="PS51186"/>
    </source>
</evidence>
<evidence type="ECO:0000256" key="1">
    <source>
        <dbReference type="ARBA" id="ARBA00022679"/>
    </source>
</evidence>
<evidence type="ECO:0000313" key="4">
    <source>
        <dbReference type="EMBL" id="MFD2262679.1"/>
    </source>
</evidence>
<dbReference type="Pfam" id="PF00583">
    <property type="entry name" value="Acetyltransf_1"/>
    <property type="match status" value="1"/>
</dbReference>
<dbReference type="SUPFAM" id="SSF55729">
    <property type="entry name" value="Acyl-CoA N-acyltransferases (Nat)"/>
    <property type="match status" value="1"/>
</dbReference>
<dbReference type="GO" id="GO:0016746">
    <property type="term" value="F:acyltransferase activity"/>
    <property type="evidence" value="ECO:0007669"/>
    <property type="project" value="UniProtKB-KW"/>
</dbReference>
<dbReference type="InterPro" id="IPR050832">
    <property type="entry name" value="Bact_Acetyltransf"/>
</dbReference>
<reference evidence="5" key="1">
    <citation type="journal article" date="2019" name="Int. J. Syst. Evol. Microbiol.">
        <title>The Global Catalogue of Microorganisms (GCM) 10K type strain sequencing project: providing services to taxonomists for standard genome sequencing and annotation.</title>
        <authorList>
            <consortium name="The Broad Institute Genomics Platform"/>
            <consortium name="The Broad Institute Genome Sequencing Center for Infectious Disease"/>
            <person name="Wu L."/>
            <person name="Ma J."/>
        </authorList>
    </citation>
    <scope>NUCLEOTIDE SEQUENCE [LARGE SCALE GENOMIC DNA]</scope>
    <source>
        <strain evidence="5">CGMCC 1.19062</strain>
    </source>
</reference>
<dbReference type="Gene3D" id="3.40.630.30">
    <property type="match status" value="1"/>
</dbReference>
<dbReference type="PROSITE" id="PS51186">
    <property type="entry name" value="GNAT"/>
    <property type="match status" value="1"/>
</dbReference>
<sequence>MKIRPALPEEWEIVRRITLDAYAKWVPLLGREPLPMLVDYRQAILDHRIDFAERDGDVLGLIELVPGTAHLLIENLAVDPAAQGQGVGRALMAHAQQLAHDQGLAELRLYTNKLFEANIRFYRGLGFKLTQEQPFRGGTVCHFALPMDR</sequence>
<accession>A0ABW5DS25</accession>
<dbReference type="InterPro" id="IPR000182">
    <property type="entry name" value="GNAT_dom"/>
</dbReference>
<dbReference type="Proteomes" id="UP001597295">
    <property type="component" value="Unassembled WGS sequence"/>
</dbReference>